<keyword evidence="3" id="KW-1185">Reference proteome</keyword>
<dbReference type="AlphaFoldDB" id="A0A6A6DPJ2"/>
<keyword evidence="1" id="KW-0812">Transmembrane</keyword>
<dbReference type="Proteomes" id="UP000800200">
    <property type="component" value="Unassembled WGS sequence"/>
</dbReference>
<protein>
    <recommendedName>
        <fullName evidence="4">Reverse transcriptase domain-containing protein</fullName>
    </recommendedName>
</protein>
<keyword evidence="1" id="KW-1133">Transmembrane helix</keyword>
<keyword evidence="1" id="KW-0472">Membrane</keyword>
<proteinExistence type="predicted"/>
<dbReference type="InterPro" id="IPR043502">
    <property type="entry name" value="DNA/RNA_pol_sf"/>
</dbReference>
<dbReference type="InterPro" id="IPR043128">
    <property type="entry name" value="Rev_trsase/Diguanyl_cyclase"/>
</dbReference>
<dbReference type="Gene3D" id="3.30.70.270">
    <property type="match status" value="1"/>
</dbReference>
<dbReference type="SUPFAM" id="SSF56672">
    <property type="entry name" value="DNA/RNA polymerases"/>
    <property type="match status" value="1"/>
</dbReference>
<feature type="transmembrane region" description="Helical" evidence="1">
    <location>
        <begin position="20"/>
        <end position="41"/>
    </location>
</feature>
<accession>A0A6A6DPJ2</accession>
<evidence type="ECO:0000256" key="1">
    <source>
        <dbReference type="SAM" id="Phobius"/>
    </source>
</evidence>
<reference evidence="2" key="1">
    <citation type="journal article" date="2020" name="Stud. Mycol.">
        <title>101 Dothideomycetes genomes: a test case for predicting lifestyles and emergence of pathogens.</title>
        <authorList>
            <person name="Haridas S."/>
            <person name="Albert R."/>
            <person name="Binder M."/>
            <person name="Bloem J."/>
            <person name="Labutti K."/>
            <person name="Salamov A."/>
            <person name="Andreopoulos B."/>
            <person name="Baker S."/>
            <person name="Barry K."/>
            <person name="Bills G."/>
            <person name="Bluhm B."/>
            <person name="Cannon C."/>
            <person name="Castanera R."/>
            <person name="Culley D."/>
            <person name="Daum C."/>
            <person name="Ezra D."/>
            <person name="Gonzalez J."/>
            <person name="Henrissat B."/>
            <person name="Kuo A."/>
            <person name="Liang C."/>
            <person name="Lipzen A."/>
            <person name="Lutzoni F."/>
            <person name="Magnuson J."/>
            <person name="Mondo S."/>
            <person name="Nolan M."/>
            <person name="Ohm R."/>
            <person name="Pangilinan J."/>
            <person name="Park H.-J."/>
            <person name="Ramirez L."/>
            <person name="Alfaro M."/>
            <person name="Sun H."/>
            <person name="Tritt A."/>
            <person name="Yoshinaga Y."/>
            <person name="Zwiers L.-H."/>
            <person name="Turgeon B."/>
            <person name="Goodwin S."/>
            <person name="Spatafora J."/>
            <person name="Crous P."/>
            <person name="Grigoriev I."/>
        </authorList>
    </citation>
    <scope>NUCLEOTIDE SEQUENCE</scope>
    <source>
        <strain evidence="2">CBS 207.26</strain>
    </source>
</reference>
<name>A0A6A6DPJ2_9PEZI</name>
<dbReference type="EMBL" id="ML994659">
    <property type="protein sequence ID" value="KAF2180308.1"/>
    <property type="molecule type" value="Genomic_DNA"/>
</dbReference>
<organism evidence="2 3">
    <name type="scientific">Zopfia rhizophila CBS 207.26</name>
    <dbReference type="NCBI Taxonomy" id="1314779"/>
    <lineage>
        <taxon>Eukaryota</taxon>
        <taxon>Fungi</taxon>
        <taxon>Dikarya</taxon>
        <taxon>Ascomycota</taxon>
        <taxon>Pezizomycotina</taxon>
        <taxon>Dothideomycetes</taxon>
        <taxon>Dothideomycetes incertae sedis</taxon>
        <taxon>Zopfiaceae</taxon>
        <taxon>Zopfia</taxon>
    </lineage>
</organism>
<gene>
    <name evidence="2" type="ORF">K469DRAFT_593276</name>
</gene>
<evidence type="ECO:0000313" key="3">
    <source>
        <dbReference type="Proteomes" id="UP000800200"/>
    </source>
</evidence>
<dbReference type="OrthoDB" id="3341476at2759"/>
<evidence type="ECO:0008006" key="4">
    <source>
        <dbReference type="Google" id="ProtNLM"/>
    </source>
</evidence>
<evidence type="ECO:0000313" key="2">
    <source>
        <dbReference type="EMBL" id="KAF2180308.1"/>
    </source>
</evidence>
<sequence length="67" mass="8189">MGFTNVLVIFQSIINHILRKYLDVFIIIYLNNMLVYTNGILKEYIKYIKIKYIFYKTKVKFLRYLVS</sequence>